<gene>
    <name evidence="1" type="ORF">CPAR01_16417</name>
</gene>
<organism evidence="1 2">
    <name type="scientific">Colletotrichum paranaense</name>
    <dbReference type="NCBI Taxonomy" id="1914294"/>
    <lineage>
        <taxon>Eukaryota</taxon>
        <taxon>Fungi</taxon>
        <taxon>Dikarya</taxon>
        <taxon>Ascomycota</taxon>
        <taxon>Pezizomycotina</taxon>
        <taxon>Sordariomycetes</taxon>
        <taxon>Hypocreomycetidae</taxon>
        <taxon>Glomerellales</taxon>
        <taxon>Glomerellaceae</taxon>
        <taxon>Colletotrichum</taxon>
        <taxon>Colletotrichum acutatum species complex</taxon>
    </lineage>
</organism>
<evidence type="ECO:0000313" key="1">
    <source>
        <dbReference type="EMBL" id="KAK1516098.1"/>
    </source>
</evidence>
<accession>A0ABQ9RVX7</accession>
<dbReference type="GeneID" id="85384561"/>
<evidence type="ECO:0000313" key="2">
    <source>
        <dbReference type="Proteomes" id="UP001241169"/>
    </source>
</evidence>
<dbReference type="RefSeq" id="XP_060340575.1">
    <property type="nucleotide sequence ID" value="XM_060500662.1"/>
</dbReference>
<proteinExistence type="predicted"/>
<comment type="caution">
    <text evidence="1">The sequence shown here is derived from an EMBL/GenBank/DDBJ whole genome shotgun (WGS) entry which is preliminary data.</text>
</comment>
<reference evidence="1 2" key="1">
    <citation type="submission" date="2016-10" db="EMBL/GenBank/DDBJ databases">
        <title>The genome sequence of Colletotrichum fioriniae PJ7.</title>
        <authorList>
            <person name="Baroncelli R."/>
        </authorList>
    </citation>
    <scope>NUCLEOTIDE SEQUENCE [LARGE SCALE GENOMIC DNA]</scope>
    <source>
        <strain evidence="1 2">IMI 384185</strain>
    </source>
</reference>
<dbReference type="Proteomes" id="UP001241169">
    <property type="component" value="Unassembled WGS sequence"/>
</dbReference>
<sequence length="46" mass="5117">MRRLPSDAPTVSTGTTMESMFRVQAVSILPSSMCESRVRDRPPPHT</sequence>
<name>A0ABQ9RVX7_9PEZI</name>
<protein>
    <submittedName>
        <fullName evidence="1">Uncharacterized protein</fullName>
    </submittedName>
</protein>
<dbReference type="EMBL" id="MOPA01000025">
    <property type="protein sequence ID" value="KAK1516098.1"/>
    <property type="molecule type" value="Genomic_DNA"/>
</dbReference>
<keyword evidence="2" id="KW-1185">Reference proteome</keyword>